<feature type="binding site" evidence="10">
    <location>
        <position position="102"/>
    </location>
    <ligand>
        <name>L-glutamine</name>
        <dbReference type="ChEBI" id="CHEBI:58359"/>
    </ligand>
</feature>
<comment type="caution">
    <text evidence="13">The sequence shown here is derived from an EMBL/GenBank/DDBJ whole genome shotgun (WGS) entry which is preliminary data.</text>
</comment>
<keyword evidence="7 9" id="KW-0315">Glutamine amidotransferase</keyword>
<comment type="catalytic activity">
    <reaction evidence="8">
        <text>L-aspartate + L-glutamine + ATP + H2O = L-asparagine + L-glutamate + AMP + diphosphate + H(+)</text>
        <dbReference type="Rhea" id="RHEA:12228"/>
        <dbReference type="ChEBI" id="CHEBI:15377"/>
        <dbReference type="ChEBI" id="CHEBI:15378"/>
        <dbReference type="ChEBI" id="CHEBI:29985"/>
        <dbReference type="ChEBI" id="CHEBI:29991"/>
        <dbReference type="ChEBI" id="CHEBI:30616"/>
        <dbReference type="ChEBI" id="CHEBI:33019"/>
        <dbReference type="ChEBI" id="CHEBI:58048"/>
        <dbReference type="ChEBI" id="CHEBI:58359"/>
        <dbReference type="ChEBI" id="CHEBI:456215"/>
        <dbReference type="EC" id="6.3.5.4"/>
    </reaction>
</comment>
<sequence length="613" mass="68653">MCGISGWVSYQRDLRSERPTAEAMNATMACRGPDAQGLWLDTHAGLGHRRLAIIDLPGGVQPMSEHTPDGDVVLVYSGEAYNYTELRDELRHRGHSFRTDSDTEVVLRGYLEWGADLPDHLNGMFAFALWDGRTDQLLLIRDRMGIKPLYYFATDDGVLFGSEPKAILANPLVPRTVDLDGLRELFSMAKTPGHAIWAGMREVEPGTVVTVERAGLRTRPYWQLSAAEHTDSRQDTIARVRELLEDIVRRQLVSDVPRCVLLSGGLDSSAITALAAQQLRGKETVRSFAVDFVGQSENFIPDDLRATPDTPYVHDVVRHTGTDHEDIVLDPEDLADPNVRAAAVRARDLPLGLGDLDQSLLLLFRAIRKHSTVALSGESADEVFGGYAWFHDPAARDAGTFPWLAALERLHGRGGSSLLDPELWERLDLPGYIAQRYEEAMVQVPRLDSEKDPLERRMREVCYLHLTRFVRMLLDRKDRLSMATGLEVRVPFCDHRLVEYVFNTPWSMKTFDGREKSLLRAATSELLPRSVAERVKSPYPSTQDPAYATQLQTQVRELLSADNSPALDLLDRTRLRQITTAAPGDITTGERNGLERTLDLAVWADLEDPTLTL</sequence>
<dbReference type="Proteomes" id="UP000657574">
    <property type="component" value="Unassembled WGS sequence"/>
</dbReference>
<comment type="pathway">
    <text evidence="1">Amino-acid biosynthesis; L-asparagine biosynthesis; L-asparagine from L-aspartate (L-Gln route): step 1/1.</text>
</comment>
<dbReference type="InterPro" id="IPR033738">
    <property type="entry name" value="AsnB_N"/>
</dbReference>
<feature type="binding site" evidence="10">
    <location>
        <position position="290"/>
    </location>
    <ligand>
        <name>ATP</name>
        <dbReference type="ChEBI" id="CHEBI:30616"/>
    </ligand>
</feature>
<dbReference type="InterPro" id="IPR006426">
    <property type="entry name" value="Asn_synth_AEB"/>
</dbReference>
<feature type="site" description="Important for beta-aspartyl-AMP intermediate formation" evidence="11">
    <location>
        <position position="378"/>
    </location>
</feature>
<evidence type="ECO:0000256" key="3">
    <source>
        <dbReference type="ARBA" id="ARBA00012737"/>
    </source>
</evidence>
<evidence type="ECO:0000256" key="4">
    <source>
        <dbReference type="ARBA" id="ARBA00022741"/>
    </source>
</evidence>
<dbReference type="PROSITE" id="PS51278">
    <property type="entry name" value="GATASE_TYPE_2"/>
    <property type="match status" value="1"/>
</dbReference>
<evidence type="ECO:0000256" key="1">
    <source>
        <dbReference type="ARBA" id="ARBA00005187"/>
    </source>
</evidence>
<evidence type="ECO:0000256" key="7">
    <source>
        <dbReference type="ARBA" id="ARBA00022962"/>
    </source>
</evidence>
<organism evidence="13 14">
    <name type="scientific">Streptomyces brasiliensis</name>
    <dbReference type="NCBI Taxonomy" id="1954"/>
    <lineage>
        <taxon>Bacteria</taxon>
        <taxon>Bacillati</taxon>
        <taxon>Actinomycetota</taxon>
        <taxon>Actinomycetes</taxon>
        <taxon>Kitasatosporales</taxon>
        <taxon>Streptomycetaceae</taxon>
        <taxon>Streptomyces</taxon>
    </lineage>
</organism>
<evidence type="ECO:0000256" key="8">
    <source>
        <dbReference type="ARBA" id="ARBA00048741"/>
    </source>
</evidence>
<keyword evidence="4 10" id="KW-0547">Nucleotide-binding</keyword>
<gene>
    <name evidence="13" type="primary">asnB</name>
    <name evidence="13" type="ORF">GCM10010121_090040</name>
</gene>
<dbReference type="CDD" id="cd01991">
    <property type="entry name" value="Asn_synthase_B_C"/>
    <property type="match status" value="1"/>
</dbReference>
<dbReference type="GO" id="GO:0006529">
    <property type="term" value="P:asparagine biosynthetic process"/>
    <property type="evidence" value="ECO:0007669"/>
    <property type="project" value="UniProtKB-KW"/>
</dbReference>
<dbReference type="GO" id="GO:0004066">
    <property type="term" value="F:asparagine synthase (glutamine-hydrolyzing) activity"/>
    <property type="evidence" value="ECO:0007669"/>
    <property type="project" value="UniProtKB-EC"/>
</dbReference>
<dbReference type="GO" id="GO:0005524">
    <property type="term" value="F:ATP binding"/>
    <property type="evidence" value="ECO:0007669"/>
    <property type="project" value="UniProtKB-KW"/>
</dbReference>
<dbReference type="GO" id="GO:0005829">
    <property type="term" value="C:cytosol"/>
    <property type="evidence" value="ECO:0007669"/>
    <property type="project" value="TreeGrafter"/>
</dbReference>
<evidence type="ECO:0000259" key="12">
    <source>
        <dbReference type="PROSITE" id="PS51278"/>
    </source>
</evidence>
<dbReference type="SUPFAM" id="SSF52402">
    <property type="entry name" value="Adenine nucleotide alpha hydrolases-like"/>
    <property type="match status" value="1"/>
</dbReference>
<evidence type="ECO:0000256" key="6">
    <source>
        <dbReference type="ARBA" id="ARBA00022888"/>
    </source>
</evidence>
<proteinExistence type="inferred from homology"/>
<dbReference type="RefSeq" id="WP_189317086.1">
    <property type="nucleotide sequence ID" value="NZ_BMQA01000085.1"/>
</dbReference>
<feature type="binding site" evidence="10">
    <location>
        <position position="261"/>
    </location>
    <ligand>
        <name>ATP</name>
        <dbReference type="ChEBI" id="CHEBI:30616"/>
    </ligand>
</feature>
<reference evidence="13" key="2">
    <citation type="submission" date="2020-09" db="EMBL/GenBank/DDBJ databases">
        <authorList>
            <person name="Sun Q."/>
            <person name="Ohkuma M."/>
        </authorList>
    </citation>
    <scope>NUCLEOTIDE SEQUENCE</scope>
    <source>
        <strain evidence="13">JCM 3086</strain>
    </source>
</reference>
<dbReference type="PIRSF" id="PIRSF001589">
    <property type="entry name" value="Asn_synthetase_glu-h"/>
    <property type="match status" value="1"/>
</dbReference>
<dbReference type="InterPro" id="IPR051786">
    <property type="entry name" value="ASN_synthetase/amidase"/>
</dbReference>
<evidence type="ECO:0000256" key="2">
    <source>
        <dbReference type="ARBA" id="ARBA00005752"/>
    </source>
</evidence>
<dbReference type="EC" id="6.3.5.4" evidence="3"/>
<dbReference type="SUPFAM" id="SSF56235">
    <property type="entry name" value="N-terminal nucleophile aminohydrolases (Ntn hydrolases)"/>
    <property type="match status" value="1"/>
</dbReference>
<comment type="similarity">
    <text evidence="2">Belongs to the asparagine synthetase family.</text>
</comment>
<evidence type="ECO:0000256" key="11">
    <source>
        <dbReference type="PIRSR" id="PIRSR001589-3"/>
    </source>
</evidence>
<dbReference type="PANTHER" id="PTHR43284">
    <property type="entry name" value="ASPARAGINE SYNTHETASE (GLUTAMINE-HYDROLYZING)"/>
    <property type="match status" value="1"/>
</dbReference>
<keyword evidence="6 9" id="KW-0061">Asparagine biosynthesis</keyword>
<dbReference type="Gene3D" id="3.40.50.620">
    <property type="entry name" value="HUPs"/>
    <property type="match status" value="1"/>
</dbReference>
<dbReference type="PANTHER" id="PTHR43284:SF1">
    <property type="entry name" value="ASPARAGINE SYNTHETASE"/>
    <property type="match status" value="1"/>
</dbReference>
<protein>
    <recommendedName>
        <fullName evidence="3">asparagine synthase (glutamine-hydrolyzing)</fullName>
        <ecNumber evidence="3">6.3.5.4</ecNumber>
    </recommendedName>
</protein>
<dbReference type="InterPro" id="IPR001962">
    <property type="entry name" value="Asn_synthase"/>
</dbReference>
<evidence type="ECO:0000313" key="13">
    <source>
        <dbReference type="EMBL" id="GGJ65404.1"/>
    </source>
</evidence>
<keyword evidence="14" id="KW-1185">Reference proteome</keyword>
<dbReference type="InterPro" id="IPR014729">
    <property type="entry name" value="Rossmann-like_a/b/a_fold"/>
</dbReference>
<evidence type="ECO:0000256" key="9">
    <source>
        <dbReference type="PIRSR" id="PIRSR001589-1"/>
    </source>
</evidence>
<dbReference type="InterPro" id="IPR029055">
    <property type="entry name" value="Ntn_hydrolases_N"/>
</dbReference>
<feature type="domain" description="Glutamine amidotransferase type-2" evidence="12">
    <location>
        <begin position="2"/>
        <end position="214"/>
    </location>
</feature>
<evidence type="ECO:0000256" key="5">
    <source>
        <dbReference type="ARBA" id="ARBA00022840"/>
    </source>
</evidence>
<dbReference type="NCBIfam" id="TIGR01536">
    <property type="entry name" value="asn_synth_AEB"/>
    <property type="match status" value="1"/>
</dbReference>
<dbReference type="Pfam" id="PF00733">
    <property type="entry name" value="Asn_synthase"/>
    <property type="match status" value="1"/>
</dbReference>
<dbReference type="Gene3D" id="3.60.20.10">
    <property type="entry name" value="Glutamine Phosphoribosylpyrophosphate, subunit 1, domain 1"/>
    <property type="match status" value="1"/>
</dbReference>
<evidence type="ECO:0000313" key="14">
    <source>
        <dbReference type="Proteomes" id="UP000657574"/>
    </source>
</evidence>
<keyword evidence="9" id="KW-0028">Amino-acid biosynthesis</keyword>
<dbReference type="CDD" id="cd00712">
    <property type="entry name" value="AsnB"/>
    <property type="match status" value="1"/>
</dbReference>
<keyword evidence="5 10" id="KW-0067">ATP-binding</keyword>
<accession>A0A917P7F7</accession>
<dbReference type="InterPro" id="IPR017932">
    <property type="entry name" value="GATase_2_dom"/>
</dbReference>
<reference evidence="13" key="1">
    <citation type="journal article" date="2014" name="Int. J. Syst. Evol. Microbiol.">
        <title>Complete genome sequence of Corynebacterium casei LMG S-19264T (=DSM 44701T), isolated from a smear-ripened cheese.</title>
        <authorList>
            <consortium name="US DOE Joint Genome Institute (JGI-PGF)"/>
            <person name="Walter F."/>
            <person name="Albersmeier A."/>
            <person name="Kalinowski J."/>
            <person name="Ruckert C."/>
        </authorList>
    </citation>
    <scope>NUCLEOTIDE SEQUENCE</scope>
    <source>
        <strain evidence="13">JCM 3086</strain>
    </source>
</reference>
<feature type="active site" description="For GATase activity" evidence="9">
    <location>
        <position position="2"/>
    </location>
</feature>
<dbReference type="EMBL" id="BMQA01000085">
    <property type="protein sequence ID" value="GGJ65404.1"/>
    <property type="molecule type" value="Genomic_DNA"/>
</dbReference>
<dbReference type="Pfam" id="PF13537">
    <property type="entry name" value="GATase_7"/>
    <property type="match status" value="1"/>
</dbReference>
<evidence type="ECO:0000256" key="10">
    <source>
        <dbReference type="PIRSR" id="PIRSR001589-2"/>
    </source>
</evidence>
<dbReference type="AlphaFoldDB" id="A0A917P7F7"/>
<feature type="binding site" evidence="10">
    <location>
        <begin position="376"/>
        <end position="377"/>
    </location>
    <ligand>
        <name>ATP</name>
        <dbReference type="ChEBI" id="CHEBI:30616"/>
    </ligand>
</feature>
<name>A0A917P7F7_9ACTN</name>